<dbReference type="AlphaFoldDB" id="A0A069AS22"/>
<evidence type="ECO:0000313" key="2">
    <source>
        <dbReference type="EMBL" id="CDS83839.1"/>
    </source>
</evidence>
<dbReference type="EMBL" id="LK932474">
    <property type="protein sequence ID" value="CDS83839.1"/>
    <property type="molecule type" value="Genomic_DNA"/>
</dbReference>
<dbReference type="EMBL" id="LK932358">
    <property type="protein sequence ID" value="CDS83950.1"/>
    <property type="molecule type" value="Genomic_DNA"/>
</dbReference>
<sequence length="212" mass="24573">MLIHLVKKDILIVKKYVLLILFIAIGIPLFILWRLPPFAQILGFVLSIIFSEFMLCQYLLLKESQYSKASVLLCSTPYPRRGLVQSKYVLFAMVFIYCTLVYWIENLLIPQIGTFDLTYILIVLLISSIIYGVYMPIQYKLGYETTKFFFVVIIMASSFVLPLTMAHSNFEIPFIYQYPSMIVNIVLFLLSLIILLASMFISIKIFSNKELV</sequence>
<dbReference type="RefSeq" id="WP_021363302.1">
    <property type="nucleotide sequence ID" value="NZ_BBYB01000015.1"/>
</dbReference>
<feature type="transmembrane region" description="Helical" evidence="1">
    <location>
        <begin position="88"/>
        <end position="105"/>
    </location>
</feature>
<dbReference type="EMBL" id="LK933171">
    <property type="protein sequence ID" value="CDT46449.1"/>
    <property type="molecule type" value="Genomic_DNA"/>
</dbReference>
<name>A0A069AS22_CLODI</name>
<feature type="transmembrane region" description="Helical" evidence="1">
    <location>
        <begin position="16"/>
        <end position="35"/>
    </location>
</feature>
<dbReference type="Pfam" id="PF13346">
    <property type="entry name" value="ABC2_membrane_5"/>
    <property type="match status" value="1"/>
</dbReference>
<evidence type="ECO:0000313" key="3">
    <source>
        <dbReference type="EMBL" id="CDS83950.1"/>
    </source>
</evidence>
<proteinExistence type="predicted"/>
<evidence type="ECO:0000313" key="4">
    <source>
        <dbReference type="EMBL" id="CDT46449.1"/>
    </source>
</evidence>
<feature type="transmembrane region" description="Helical" evidence="1">
    <location>
        <begin position="149"/>
        <end position="170"/>
    </location>
</feature>
<organism evidence="4">
    <name type="scientific">Clostridioides difficile</name>
    <name type="common">Peptoclostridium difficile</name>
    <dbReference type="NCBI Taxonomy" id="1496"/>
    <lineage>
        <taxon>Bacteria</taxon>
        <taxon>Bacillati</taxon>
        <taxon>Bacillota</taxon>
        <taxon>Clostridia</taxon>
        <taxon>Peptostreptococcales</taxon>
        <taxon>Peptostreptococcaceae</taxon>
        <taxon>Clostridioides</taxon>
    </lineage>
</organism>
<reference evidence="4" key="1">
    <citation type="submission" date="2014-07" db="EMBL/GenBank/DDBJ databases">
        <authorList>
            <person name="Monot Marc"/>
        </authorList>
    </citation>
    <scope>NUCLEOTIDE SEQUENCE</scope>
    <source>
        <strain evidence="4">7032989</strain>
        <strain evidence="3">7032994</strain>
    </source>
</reference>
<keyword evidence="1" id="KW-1133">Transmembrane helix</keyword>
<keyword evidence="1" id="KW-0812">Transmembrane</keyword>
<gene>
    <name evidence="4" type="ORF">BN1095_490015</name>
    <name evidence="2" type="ORF">BN1096_240025</name>
    <name evidence="3" type="ORF">BN1097_230025</name>
</gene>
<feature type="transmembrane region" description="Helical" evidence="1">
    <location>
        <begin position="117"/>
        <end position="137"/>
    </location>
</feature>
<feature type="transmembrane region" description="Helical" evidence="1">
    <location>
        <begin position="41"/>
        <end position="61"/>
    </location>
</feature>
<keyword evidence="1" id="KW-0472">Membrane</keyword>
<protein>
    <submittedName>
        <fullName evidence="4">ABC-type transport system, permease protein</fullName>
    </submittedName>
</protein>
<dbReference type="InterPro" id="IPR025699">
    <property type="entry name" value="ABC2_memb-like"/>
</dbReference>
<evidence type="ECO:0000256" key="1">
    <source>
        <dbReference type="SAM" id="Phobius"/>
    </source>
</evidence>
<accession>A0A069AS22</accession>
<feature type="transmembrane region" description="Helical" evidence="1">
    <location>
        <begin position="182"/>
        <end position="206"/>
    </location>
</feature>